<keyword evidence="4 7" id="KW-0812">Transmembrane</keyword>
<evidence type="ECO:0000313" key="9">
    <source>
        <dbReference type="Proteomes" id="UP000278222"/>
    </source>
</evidence>
<evidence type="ECO:0000256" key="5">
    <source>
        <dbReference type="ARBA" id="ARBA00022989"/>
    </source>
</evidence>
<dbReference type="PANTHER" id="PTHR43663">
    <property type="entry name" value="CHROMATE TRANSPORT PROTEIN-RELATED"/>
    <property type="match status" value="1"/>
</dbReference>
<feature type="transmembrane region" description="Helical" evidence="7">
    <location>
        <begin position="76"/>
        <end position="99"/>
    </location>
</feature>
<proteinExistence type="inferred from homology"/>
<dbReference type="GO" id="GO:0005886">
    <property type="term" value="C:plasma membrane"/>
    <property type="evidence" value="ECO:0007669"/>
    <property type="project" value="UniProtKB-SubCell"/>
</dbReference>
<keyword evidence="6 7" id="KW-0472">Membrane</keyword>
<evidence type="ECO:0000256" key="4">
    <source>
        <dbReference type="ARBA" id="ARBA00022692"/>
    </source>
</evidence>
<organism evidence="8 9">
    <name type="scientific">Stella humosa</name>
    <dbReference type="NCBI Taxonomy" id="94"/>
    <lineage>
        <taxon>Bacteria</taxon>
        <taxon>Pseudomonadati</taxon>
        <taxon>Pseudomonadota</taxon>
        <taxon>Alphaproteobacteria</taxon>
        <taxon>Rhodospirillales</taxon>
        <taxon>Stellaceae</taxon>
        <taxon>Stella</taxon>
    </lineage>
</organism>
<protein>
    <submittedName>
        <fullName evidence="8">Chromate transporter</fullName>
    </submittedName>
</protein>
<sequence>METAVLLVMARHFALLSLLAFGGGNTVLPEMHRQAVEVSGWLTDQQFADLFAIAQAAPGPNILIVTLIGWQVAGLAGALVATAAICAPACTLTYIVAHLWERFRDRPWRRVVQRGLAPVTIGIVAAGAFVVAQTVDRSLVAALLTLATVAVSMWGRINPLWVLVLGGIVGAAGWV</sequence>
<accession>A0A3N1KZ61</accession>
<reference evidence="8 9" key="1">
    <citation type="submission" date="2018-11" db="EMBL/GenBank/DDBJ databases">
        <title>Genomic Encyclopedia of Type Strains, Phase IV (KMG-IV): sequencing the most valuable type-strain genomes for metagenomic binning, comparative biology and taxonomic classification.</title>
        <authorList>
            <person name="Goeker M."/>
        </authorList>
    </citation>
    <scope>NUCLEOTIDE SEQUENCE [LARGE SCALE GENOMIC DNA]</scope>
    <source>
        <strain evidence="8 9">DSM 5900</strain>
    </source>
</reference>
<evidence type="ECO:0000256" key="3">
    <source>
        <dbReference type="ARBA" id="ARBA00022475"/>
    </source>
</evidence>
<dbReference type="EMBL" id="RJKX01000015">
    <property type="protein sequence ID" value="ROP84447.1"/>
    <property type="molecule type" value="Genomic_DNA"/>
</dbReference>
<keyword evidence="5 7" id="KW-1133">Transmembrane helix</keyword>
<dbReference type="InterPro" id="IPR003370">
    <property type="entry name" value="Chromate_transpt"/>
</dbReference>
<feature type="transmembrane region" description="Helical" evidence="7">
    <location>
        <begin position="111"/>
        <end position="132"/>
    </location>
</feature>
<evidence type="ECO:0000256" key="7">
    <source>
        <dbReference type="SAM" id="Phobius"/>
    </source>
</evidence>
<evidence type="ECO:0000256" key="1">
    <source>
        <dbReference type="ARBA" id="ARBA00004651"/>
    </source>
</evidence>
<keyword evidence="3" id="KW-1003">Cell membrane</keyword>
<dbReference type="Proteomes" id="UP000278222">
    <property type="component" value="Unassembled WGS sequence"/>
</dbReference>
<comment type="similarity">
    <text evidence="2">Belongs to the chromate ion transporter (CHR) (TC 2.A.51) family.</text>
</comment>
<gene>
    <name evidence="8" type="ORF">EDC65_3800</name>
</gene>
<evidence type="ECO:0000256" key="6">
    <source>
        <dbReference type="ARBA" id="ARBA00023136"/>
    </source>
</evidence>
<dbReference type="RefSeq" id="WP_245978420.1">
    <property type="nucleotide sequence ID" value="NZ_AP019700.1"/>
</dbReference>
<dbReference type="Pfam" id="PF02417">
    <property type="entry name" value="Chromate_transp"/>
    <property type="match status" value="1"/>
</dbReference>
<name>A0A3N1KZ61_9PROT</name>
<comment type="subcellular location">
    <subcellularLocation>
        <location evidence="1">Cell membrane</location>
        <topology evidence="1">Multi-pass membrane protein</topology>
    </subcellularLocation>
</comment>
<keyword evidence="9" id="KW-1185">Reference proteome</keyword>
<dbReference type="AlphaFoldDB" id="A0A3N1KZ61"/>
<dbReference type="PANTHER" id="PTHR43663:SF1">
    <property type="entry name" value="CHROMATE TRANSPORTER"/>
    <property type="match status" value="1"/>
</dbReference>
<evidence type="ECO:0000313" key="8">
    <source>
        <dbReference type="EMBL" id="ROP84447.1"/>
    </source>
</evidence>
<evidence type="ECO:0000256" key="2">
    <source>
        <dbReference type="ARBA" id="ARBA00005262"/>
    </source>
</evidence>
<feature type="transmembrane region" description="Helical" evidence="7">
    <location>
        <begin position="6"/>
        <end position="28"/>
    </location>
</feature>
<dbReference type="GO" id="GO:0015109">
    <property type="term" value="F:chromate transmembrane transporter activity"/>
    <property type="evidence" value="ECO:0007669"/>
    <property type="project" value="InterPro"/>
</dbReference>
<dbReference type="InterPro" id="IPR052518">
    <property type="entry name" value="CHR_Transporter"/>
</dbReference>
<comment type="caution">
    <text evidence="8">The sequence shown here is derived from an EMBL/GenBank/DDBJ whole genome shotgun (WGS) entry which is preliminary data.</text>
</comment>